<sequence length="148" mass="15550">MNHHQVINVSDEVGVDPNGVRIILDTAEGPLSLSIPLETAEALLLNLRSAADDAHRQRIVQGNALRKAIISTDRPPLDTTGCMASATEDGRILLQFRHAAAATTSIFVPPVGAAMLAKALGDLSRTVKPQGAGGAPQQMTDQRAKRGA</sequence>
<dbReference type="Proteomes" id="UP000198925">
    <property type="component" value="Unassembled WGS sequence"/>
</dbReference>
<dbReference type="STRING" id="938405.SAMN02927895_03853"/>
<dbReference type="RefSeq" id="WP_090566942.1">
    <property type="nucleotide sequence ID" value="NZ_FMXZ01000012.1"/>
</dbReference>
<evidence type="ECO:0000313" key="3">
    <source>
        <dbReference type="Proteomes" id="UP000198925"/>
    </source>
</evidence>
<proteinExistence type="predicted"/>
<gene>
    <name evidence="2" type="ORF">SAMN04487779_1001686</name>
</gene>
<evidence type="ECO:0000313" key="2">
    <source>
        <dbReference type="EMBL" id="SDC35851.1"/>
    </source>
</evidence>
<dbReference type="AlphaFoldDB" id="A0A1G6KYI1"/>
<evidence type="ECO:0000256" key="1">
    <source>
        <dbReference type="SAM" id="MobiDB-lite"/>
    </source>
</evidence>
<name>A0A1G6KYI1_9PROT</name>
<protein>
    <submittedName>
        <fullName evidence="2">Uncharacterized protein</fullName>
    </submittedName>
</protein>
<keyword evidence="3" id="KW-1185">Reference proteome</keyword>
<dbReference type="EMBL" id="FMZX01000001">
    <property type="protein sequence ID" value="SDC35851.1"/>
    <property type="molecule type" value="Genomic_DNA"/>
</dbReference>
<dbReference type="OrthoDB" id="7270215at2"/>
<accession>A0A1G6KYI1</accession>
<reference evidence="2 3" key="1">
    <citation type="submission" date="2016-10" db="EMBL/GenBank/DDBJ databases">
        <authorList>
            <person name="de Groot N.N."/>
        </authorList>
    </citation>
    <scope>NUCLEOTIDE SEQUENCE [LARGE SCALE GENOMIC DNA]</scope>
    <source>
        <strain evidence="2 3">CPCC 100156</strain>
    </source>
</reference>
<organism evidence="2 3">
    <name type="scientific">Belnapia rosea</name>
    <dbReference type="NCBI Taxonomy" id="938405"/>
    <lineage>
        <taxon>Bacteria</taxon>
        <taxon>Pseudomonadati</taxon>
        <taxon>Pseudomonadota</taxon>
        <taxon>Alphaproteobacteria</taxon>
        <taxon>Acetobacterales</taxon>
        <taxon>Roseomonadaceae</taxon>
        <taxon>Belnapia</taxon>
    </lineage>
</organism>
<feature type="region of interest" description="Disordered" evidence="1">
    <location>
        <begin position="127"/>
        <end position="148"/>
    </location>
</feature>